<evidence type="ECO:0000313" key="1">
    <source>
        <dbReference type="EMBL" id="GEM46815.1"/>
    </source>
</evidence>
<accession>A0A511N1T5</accession>
<comment type="caution">
    <text evidence="1">The sequence shown here is derived from an EMBL/GenBank/DDBJ whole genome shotgun (WGS) entry which is preliminary data.</text>
</comment>
<keyword evidence="2" id="KW-1185">Reference proteome</keyword>
<dbReference type="Proteomes" id="UP000321306">
    <property type="component" value="Unassembled WGS sequence"/>
</dbReference>
<sequence length="246" mass="27672">MNNKIYYVDRAGNLKAYGKGTHATLQKSVQAILVYQQKLYVVDEQGLHQGRQTWKMHPEAHLDALYRIQDALLVAYSYNDCQKMVSLNANQLNKVFWTKDTCSGNSSYDQVQYAPDHVSVVNSGATTTRKDLDIHTGANLCDVPERSQTCSVQGDTTDPYYYPTNCLLDQSPSRALQTRAESTFQLLVPASESIEHILYCETTAVALTLQFTIRPAPQKPLEIWRVYFMSGENVTAQQEGLTFQSG</sequence>
<name>A0A511N1T5_DEIC1</name>
<organism evidence="1 2">
    <name type="scientific">Deinococcus cellulosilyticus (strain DSM 18568 / NBRC 106333 / KACC 11606 / 5516J-15)</name>
    <dbReference type="NCBI Taxonomy" id="1223518"/>
    <lineage>
        <taxon>Bacteria</taxon>
        <taxon>Thermotogati</taxon>
        <taxon>Deinococcota</taxon>
        <taxon>Deinococci</taxon>
        <taxon>Deinococcales</taxon>
        <taxon>Deinococcaceae</taxon>
        <taxon>Deinococcus</taxon>
    </lineage>
</organism>
<dbReference type="AlphaFoldDB" id="A0A511N1T5"/>
<protein>
    <submittedName>
        <fullName evidence="1">Uncharacterized protein</fullName>
    </submittedName>
</protein>
<evidence type="ECO:0000313" key="2">
    <source>
        <dbReference type="Proteomes" id="UP000321306"/>
    </source>
</evidence>
<proteinExistence type="predicted"/>
<reference evidence="1 2" key="1">
    <citation type="submission" date="2019-07" db="EMBL/GenBank/DDBJ databases">
        <title>Whole genome shotgun sequence of Deinococcus cellulosilyticus NBRC 106333.</title>
        <authorList>
            <person name="Hosoyama A."/>
            <person name="Uohara A."/>
            <person name="Ohji S."/>
            <person name="Ichikawa N."/>
        </authorList>
    </citation>
    <scope>NUCLEOTIDE SEQUENCE [LARGE SCALE GENOMIC DNA]</scope>
    <source>
        <strain evidence="1 2">NBRC 106333</strain>
    </source>
</reference>
<gene>
    <name evidence="1" type="ORF">DC3_24500</name>
</gene>
<dbReference type="EMBL" id="BJXB01000009">
    <property type="protein sequence ID" value="GEM46815.1"/>
    <property type="molecule type" value="Genomic_DNA"/>
</dbReference>
<dbReference type="RefSeq" id="WP_146884610.1">
    <property type="nucleotide sequence ID" value="NZ_BJXB01000009.1"/>
</dbReference>